<dbReference type="EMBL" id="JBBHJY010000004">
    <property type="protein sequence ID" value="MEJ6010285.1"/>
    <property type="molecule type" value="Genomic_DNA"/>
</dbReference>
<evidence type="ECO:0000256" key="4">
    <source>
        <dbReference type="ARBA" id="ARBA00022801"/>
    </source>
</evidence>
<gene>
    <name evidence="8" type="ORF">WG900_10180</name>
</gene>
<keyword evidence="3" id="KW-0479">Metal-binding</keyword>
<evidence type="ECO:0000256" key="2">
    <source>
        <dbReference type="ARBA" id="ARBA00022670"/>
    </source>
</evidence>
<accession>A0ABU8S8W1</accession>
<keyword evidence="6" id="KW-0482">Metalloprotease</keyword>
<evidence type="ECO:0000256" key="5">
    <source>
        <dbReference type="ARBA" id="ARBA00022833"/>
    </source>
</evidence>
<evidence type="ECO:0000256" key="1">
    <source>
        <dbReference type="ARBA" id="ARBA00001947"/>
    </source>
</evidence>
<evidence type="ECO:0000256" key="3">
    <source>
        <dbReference type="ARBA" id="ARBA00022723"/>
    </source>
</evidence>
<proteinExistence type="predicted"/>
<dbReference type="Gene3D" id="2.70.70.10">
    <property type="entry name" value="Glucose Permease (Domain IIA)"/>
    <property type="match status" value="1"/>
</dbReference>
<dbReference type="Gene3D" id="3.10.450.350">
    <property type="match status" value="1"/>
</dbReference>
<evidence type="ECO:0000259" key="7">
    <source>
        <dbReference type="Pfam" id="PF01551"/>
    </source>
</evidence>
<comment type="cofactor">
    <cofactor evidence="1">
        <name>Zn(2+)</name>
        <dbReference type="ChEBI" id="CHEBI:29105"/>
    </cofactor>
</comment>
<evidence type="ECO:0000313" key="9">
    <source>
        <dbReference type="Proteomes" id="UP001379235"/>
    </source>
</evidence>
<keyword evidence="4 8" id="KW-0378">Hydrolase</keyword>
<dbReference type="EC" id="3.4.24.-" evidence="8"/>
<keyword evidence="5" id="KW-0862">Zinc</keyword>
<keyword evidence="9" id="KW-1185">Reference proteome</keyword>
<comment type="caution">
    <text evidence="8">The sequence shown here is derived from an EMBL/GenBank/DDBJ whole genome shotgun (WGS) entry which is preliminary data.</text>
</comment>
<dbReference type="SUPFAM" id="SSF51261">
    <property type="entry name" value="Duplicated hybrid motif"/>
    <property type="match status" value="1"/>
</dbReference>
<dbReference type="PANTHER" id="PTHR21666:SF288">
    <property type="entry name" value="CELL DIVISION PROTEIN YTFB"/>
    <property type="match status" value="1"/>
</dbReference>
<feature type="domain" description="M23ase beta-sheet core" evidence="7">
    <location>
        <begin position="386"/>
        <end position="480"/>
    </location>
</feature>
<dbReference type="PANTHER" id="PTHR21666">
    <property type="entry name" value="PEPTIDASE-RELATED"/>
    <property type="match status" value="1"/>
</dbReference>
<dbReference type="Pfam" id="PF01551">
    <property type="entry name" value="Peptidase_M23"/>
    <property type="match status" value="1"/>
</dbReference>
<reference evidence="8 9" key="1">
    <citation type="submission" date="2024-03" db="EMBL/GenBank/DDBJ databases">
        <authorList>
            <person name="Jo J.-H."/>
        </authorList>
    </citation>
    <scope>NUCLEOTIDE SEQUENCE [LARGE SCALE GENOMIC DNA]</scope>
    <source>
        <strain evidence="8 9">AS3R-12</strain>
    </source>
</reference>
<evidence type="ECO:0000256" key="6">
    <source>
        <dbReference type="ARBA" id="ARBA00023049"/>
    </source>
</evidence>
<sequence>MFQSIDDHDLGQPRLVASSPAPAAALVLEQIFDDRSLRARLFTAVSRVAAPYWPSIDWSAIDWTPDLAEGIGSRRWMRGLATFAGLGLFTLAFWPNFELEAAPAVSADVPVRDEYRSQMIMPMALGGESGRRMAASPQVTAVGAARERGRVELAAVLGEGDSLTRLLQRAGVSDFDAMRAAELVGGQVPLGRIAPGTRVSLVLGERPAPGEPRRLAGLDLRARMDLALSISRSGDDLAIAARAIPIDTAPLRIRGTVGQSLYRSARSAGVPADAIQQYLQALDSHISLEGDIQPGDAFDIVMTWKRAEGSEGQAGQVLFAGLDRGNRPVVELMRWGSGNEFYSADAITRPVEQTYTSSVGLLYPVNGRITSNFGMRRHPILGYARLHAGVDFGAGWGSPIRATADGVVSFAGRHGGHGNYVRIDHGGGLGTGYGHMSSIAAWGGTRVRAGQVIGYVGSTGLSTGPHLHYEMYRNGRTVNPLGGGMNFATTTTVVQKVDPKQLAAFKAKMAQFKAIRPGGSVGGGSNAVAMARTGQVALR</sequence>
<protein>
    <submittedName>
        <fullName evidence="8">M23 family metallopeptidase</fullName>
        <ecNumber evidence="8">3.4.24.-</ecNumber>
    </submittedName>
</protein>
<dbReference type="Proteomes" id="UP001379235">
    <property type="component" value="Unassembled WGS sequence"/>
</dbReference>
<dbReference type="InterPro" id="IPR016047">
    <property type="entry name" value="M23ase_b-sheet_dom"/>
</dbReference>
<dbReference type="InterPro" id="IPR011055">
    <property type="entry name" value="Dup_hybrid_motif"/>
</dbReference>
<dbReference type="CDD" id="cd12797">
    <property type="entry name" value="M23_peptidase"/>
    <property type="match status" value="1"/>
</dbReference>
<organism evidence="8 9">
    <name type="scientific">Novosphingobium aquae</name>
    <dbReference type="NCBI Taxonomy" id="3133435"/>
    <lineage>
        <taxon>Bacteria</taxon>
        <taxon>Pseudomonadati</taxon>
        <taxon>Pseudomonadota</taxon>
        <taxon>Alphaproteobacteria</taxon>
        <taxon>Sphingomonadales</taxon>
        <taxon>Sphingomonadaceae</taxon>
        <taxon>Novosphingobium</taxon>
    </lineage>
</organism>
<keyword evidence="2" id="KW-0645">Protease</keyword>
<dbReference type="InterPro" id="IPR050570">
    <property type="entry name" value="Cell_wall_metabolism_enzyme"/>
</dbReference>
<dbReference type="RefSeq" id="WP_339966824.1">
    <property type="nucleotide sequence ID" value="NZ_JBBHJY010000004.1"/>
</dbReference>
<name>A0ABU8S8W1_9SPHN</name>
<dbReference type="GO" id="GO:0016787">
    <property type="term" value="F:hydrolase activity"/>
    <property type="evidence" value="ECO:0007669"/>
    <property type="project" value="UniProtKB-KW"/>
</dbReference>
<evidence type="ECO:0000313" key="8">
    <source>
        <dbReference type="EMBL" id="MEJ6010285.1"/>
    </source>
</evidence>